<accession>A0A8T0WMI6</accession>
<evidence type="ECO:0000313" key="2">
    <source>
        <dbReference type="Proteomes" id="UP000823388"/>
    </source>
</evidence>
<organism evidence="1 2">
    <name type="scientific">Panicum virgatum</name>
    <name type="common">Blackwell switchgrass</name>
    <dbReference type="NCBI Taxonomy" id="38727"/>
    <lineage>
        <taxon>Eukaryota</taxon>
        <taxon>Viridiplantae</taxon>
        <taxon>Streptophyta</taxon>
        <taxon>Embryophyta</taxon>
        <taxon>Tracheophyta</taxon>
        <taxon>Spermatophyta</taxon>
        <taxon>Magnoliopsida</taxon>
        <taxon>Liliopsida</taxon>
        <taxon>Poales</taxon>
        <taxon>Poaceae</taxon>
        <taxon>PACMAD clade</taxon>
        <taxon>Panicoideae</taxon>
        <taxon>Panicodae</taxon>
        <taxon>Paniceae</taxon>
        <taxon>Panicinae</taxon>
        <taxon>Panicum</taxon>
        <taxon>Panicum sect. Hiantes</taxon>
    </lineage>
</organism>
<dbReference type="Proteomes" id="UP000823388">
    <property type="component" value="Chromosome 1N"/>
</dbReference>
<keyword evidence="2" id="KW-1185">Reference proteome</keyword>
<dbReference type="AlphaFoldDB" id="A0A8T0WMI6"/>
<reference evidence="1" key="1">
    <citation type="submission" date="2020-05" db="EMBL/GenBank/DDBJ databases">
        <title>WGS assembly of Panicum virgatum.</title>
        <authorList>
            <person name="Lovell J.T."/>
            <person name="Jenkins J."/>
            <person name="Shu S."/>
            <person name="Juenger T.E."/>
            <person name="Schmutz J."/>
        </authorList>
    </citation>
    <scope>NUCLEOTIDE SEQUENCE</scope>
    <source>
        <strain evidence="1">AP13</strain>
    </source>
</reference>
<evidence type="ECO:0000313" key="1">
    <source>
        <dbReference type="EMBL" id="KAG2649240.1"/>
    </source>
</evidence>
<gene>
    <name evidence="1" type="ORF">PVAP13_1NG093500</name>
</gene>
<proteinExistence type="predicted"/>
<dbReference type="EMBL" id="CM029038">
    <property type="protein sequence ID" value="KAG2649240.1"/>
    <property type="molecule type" value="Genomic_DNA"/>
</dbReference>
<comment type="caution">
    <text evidence="1">The sequence shown here is derived from an EMBL/GenBank/DDBJ whole genome shotgun (WGS) entry which is preliminary data.</text>
</comment>
<name>A0A8T0WMI6_PANVG</name>
<protein>
    <submittedName>
        <fullName evidence="1">Uncharacterized protein</fullName>
    </submittedName>
</protein>
<sequence>MLPSDAAAVVKRAPAGAELACTRPSVLDIAGPLYSRPLATSLKPCRVAPARSRGSCPHPAAELGRACSRSSRLSAPARFLLRGANDGGRTRAAMLGKKQVAVIGEVELIDWAAPPLI</sequence>